<dbReference type="GO" id="GO:0031469">
    <property type="term" value="C:bacterial microcompartment"/>
    <property type="evidence" value="ECO:0007669"/>
    <property type="project" value="UniProtKB-SubCell"/>
</dbReference>
<dbReference type="InterPro" id="IPR004992">
    <property type="entry name" value="EutN_CcmL"/>
</dbReference>
<dbReference type="PANTHER" id="PTHR36539">
    <property type="entry name" value="ETHANOLAMINE UTILIZATION PROTEIN EUTN"/>
    <property type="match status" value="1"/>
</dbReference>
<evidence type="ECO:0000256" key="1">
    <source>
        <dbReference type="ARBA" id="ARBA00024322"/>
    </source>
</evidence>
<dbReference type="AlphaFoldDB" id="A0A3B1BL10"/>
<organism evidence="3">
    <name type="scientific">hydrothermal vent metagenome</name>
    <dbReference type="NCBI Taxonomy" id="652676"/>
    <lineage>
        <taxon>unclassified sequences</taxon>
        <taxon>metagenomes</taxon>
        <taxon>ecological metagenomes</taxon>
    </lineage>
</organism>
<protein>
    <recommendedName>
        <fullName evidence="4">Ethanolamine utilization protein EutN</fullName>
    </recommendedName>
</protein>
<gene>
    <name evidence="3" type="ORF">MNBD_NITROSPINAE01-500</name>
</gene>
<comment type="subcellular location">
    <subcellularLocation>
        <location evidence="1">Bacterial microcompartment</location>
    </subcellularLocation>
</comment>
<accession>A0A3B1BL10</accession>
<dbReference type="PROSITE" id="PS51932">
    <property type="entry name" value="BMV"/>
    <property type="match status" value="1"/>
</dbReference>
<reference evidence="3" key="1">
    <citation type="submission" date="2018-06" db="EMBL/GenBank/DDBJ databases">
        <authorList>
            <person name="Zhirakovskaya E."/>
        </authorList>
    </citation>
    <scope>NUCLEOTIDE SEQUENCE</scope>
</reference>
<dbReference type="Pfam" id="PF03319">
    <property type="entry name" value="EutN_CcmL"/>
    <property type="match status" value="1"/>
</dbReference>
<dbReference type="InterPro" id="IPR036677">
    <property type="entry name" value="EutN_CcmL_sf"/>
</dbReference>
<name>A0A3B1BL10_9ZZZZ</name>
<dbReference type="EMBL" id="UOGC01000074">
    <property type="protein sequence ID" value="VAX18639.1"/>
    <property type="molecule type" value="Genomic_DNA"/>
</dbReference>
<dbReference type="CDD" id="cd01614">
    <property type="entry name" value="EutN_CcmL"/>
    <property type="match status" value="1"/>
</dbReference>
<evidence type="ECO:0008006" key="4">
    <source>
        <dbReference type="Google" id="ProtNLM"/>
    </source>
</evidence>
<evidence type="ECO:0000313" key="3">
    <source>
        <dbReference type="EMBL" id="VAX18639.1"/>
    </source>
</evidence>
<keyword evidence="2" id="KW-1283">Bacterial microcompartment</keyword>
<dbReference type="Gene3D" id="2.40.50.220">
    <property type="entry name" value="EutN/Ccml"/>
    <property type="match status" value="1"/>
</dbReference>
<sequence>MKLAKAVGNIQATIKHEAYRGHKIMIVQPLDENLQPDGATFLAVDFAQAGPGDIVIVAVEGNASRQLFMDNNAPVHSVIEGIVDSVERG</sequence>
<dbReference type="SUPFAM" id="SSF159133">
    <property type="entry name" value="EutN/CcmL-like"/>
    <property type="match status" value="1"/>
</dbReference>
<evidence type="ECO:0000256" key="2">
    <source>
        <dbReference type="ARBA" id="ARBA00024446"/>
    </source>
</evidence>
<proteinExistence type="predicted"/>